<sequence>MKDSFEDPNAERAHIHAYQIAHFCKWHGASLCDILEVVAGEVGVNLCCDLLGALSQKHPDPALVAELVDRARSMLEVAQDVPEAARDAHRWHGARLSELSA</sequence>
<evidence type="ECO:0000313" key="2">
    <source>
        <dbReference type="Proteomes" id="UP000243106"/>
    </source>
</evidence>
<dbReference type="Proteomes" id="UP000243106">
    <property type="component" value="Unassembled WGS sequence"/>
</dbReference>
<protein>
    <submittedName>
        <fullName evidence="1">Uncharacterized protein</fullName>
    </submittedName>
</protein>
<name>A0A1I6A9L4_9RHOB</name>
<dbReference type="AlphaFoldDB" id="A0A1I6A9L4"/>
<organism evidence="1 2">
    <name type="scientific">Roseivivax halotolerans</name>
    <dbReference type="NCBI Taxonomy" id="93684"/>
    <lineage>
        <taxon>Bacteria</taxon>
        <taxon>Pseudomonadati</taxon>
        <taxon>Pseudomonadota</taxon>
        <taxon>Alphaproteobacteria</taxon>
        <taxon>Rhodobacterales</taxon>
        <taxon>Roseobacteraceae</taxon>
        <taxon>Roseivivax</taxon>
    </lineage>
</organism>
<dbReference type="RefSeq" id="WP_093015128.1">
    <property type="nucleotide sequence ID" value="NZ_FOXV01000016.1"/>
</dbReference>
<keyword evidence="2" id="KW-1185">Reference proteome</keyword>
<proteinExistence type="predicted"/>
<dbReference type="EMBL" id="FOXV01000016">
    <property type="protein sequence ID" value="SFQ65378.1"/>
    <property type="molecule type" value="Genomic_DNA"/>
</dbReference>
<evidence type="ECO:0000313" key="1">
    <source>
        <dbReference type="EMBL" id="SFQ65378.1"/>
    </source>
</evidence>
<reference evidence="2" key="1">
    <citation type="submission" date="2016-10" db="EMBL/GenBank/DDBJ databases">
        <authorList>
            <person name="Varghese N."/>
            <person name="Submissions S."/>
        </authorList>
    </citation>
    <scope>NUCLEOTIDE SEQUENCE [LARGE SCALE GENOMIC DNA]</scope>
    <source>
        <strain evidence="2">JCM 10271</strain>
    </source>
</reference>
<accession>A0A1I6A9L4</accession>
<gene>
    <name evidence="1" type="ORF">SAMN05421853_11650</name>
</gene>